<evidence type="ECO:0000259" key="9">
    <source>
        <dbReference type="PROSITE" id="PS51077"/>
    </source>
</evidence>
<comment type="function">
    <text evidence="6">May be an activator protein for the gylABX operon.</text>
</comment>
<dbReference type="GO" id="GO:0045892">
    <property type="term" value="P:negative regulation of DNA-templated transcription"/>
    <property type="evidence" value="ECO:0007669"/>
    <property type="project" value="TreeGrafter"/>
</dbReference>
<evidence type="ECO:0000313" key="11">
    <source>
        <dbReference type="EMBL" id="TDC77698.1"/>
    </source>
</evidence>
<dbReference type="InterPro" id="IPR029016">
    <property type="entry name" value="GAF-like_dom_sf"/>
</dbReference>
<evidence type="ECO:0000256" key="6">
    <source>
        <dbReference type="ARBA" id="ARBA00058938"/>
    </source>
</evidence>
<dbReference type="GO" id="GO:0003677">
    <property type="term" value="F:DNA binding"/>
    <property type="evidence" value="ECO:0007669"/>
    <property type="project" value="UniProtKB-KW"/>
</dbReference>
<dbReference type="OrthoDB" id="9000968at2"/>
<dbReference type="InterPro" id="IPR050707">
    <property type="entry name" value="HTH_MetabolicPath_Reg"/>
</dbReference>
<feature type="domain" description="IclR-ED" evidence="10">
    <location>
        <begin position="105"/>
        <end position="289"/>
    </location>
</feature>
<keyword evidence="2" id="KW-0805">Transcription regulation</keyword>
<feature type="domain" description="HTH iclR-type" evidence="9">
    <location>
        <begin position="41"/>
        <end position="104"/>
    </location>
</feature>
<evidence type="ECO:0000256" key="2">
    <source>
        <dbReference type="ARBA" id="ARBA00023015"/>
    </source>
</evidence>
<evidence type="ECO:0000256" key="8">
    <source>
        <dbReference type="SAM" id="MobiDB-lite"/>
    </source>
</evidence>
<dbReference type="PROSITE" id="PS51078">
    <property type="entry name" value="ICLR_ED"/>
    <property type="match status" value="1"/>
</dbReference>
<evidence type="ECO:0000256" key="1">
    <source>
        <dbReference type="ARBA" id="ARBA00022798"/>
    </source>
</evidence>
<name>A0A4R4TIN5_9ACTN</name>
<dbReference type="InterPro" id="IPR014757">
    <property type="entry name" value="Tscrpt_reg_IclR_C"/>
</dbReference>
<dbReference type="FunFam" id="1.10.10.10:FF:000056">
    <property type="entry name" value="IclR family transcriptional regulator"/>
    <property type="match status" value="1"/>
</dbReference>
<dbReference type="RefSeq" id="WP_132816951.1">
    <property type="nucleotide sequence ID" value="NZ_SMKI01000048.1"/>
</dbReference>
<dbReference type="SMART" id="SM00346">
    <property type="entry name" value="HTH_ICLR"/>
    <property type="match status" value="1"/>
</dbReference>
<protein>
    <recommendedName>
        <fullName evidence="7">Glycerol operon regulatory protein</fullName>
    </recommendedName>
</protein>
<keyword evidence="3" id="KW-0238">DNA-binding</keyword>
<dbReference type="PROSITE" id="PS51077">
    <property type="entry name" value="HTH_ICLR"/>
    <property type="match status" value="1"/>
</dbReference>
<evidence type="ECO:0000256" key="3">
    <source>
        <dbReference type="ARBA" id="ARBA00023125"/>
    </source>
</evidence>
<dbReference type="Gene3D" id="3.30.450.40">
    <property type="match status" value="1"/>
</dbReference>
<organism evidence="11 12">
    <name type="scientific">Streptomyces hainanensis</name>
    <dbReference type="NCBI Taxonomy" id="402648"/>
    <lineage>
        <taxon>Bacteria</taxon>
        <taxon>Bacillati</taxon>
        <taxon>Actinomycetota</taxon>
        <taxon>Actinomycetes</taxon>
        <taxon>Kitasatosporales</taxon>
        <taxon>Streptomycetaceae</taxon>
        <taxon>Streptomyces</taxon>
    </lineage>
</organism>
<dbReference type="SUPFAM" id="SSF55781">
    <property type="entry name" value="GAF domain-like"/>
    <property type="match status" value="1"/>
</dbReference>
<evidence type="ECO:0000256" key="7">
    <source>
        <dbReference type="ARBA" id="ARBA00070406"/>
    </source>
</evidence>
<proteinExistence type="predicted"/>
<keyword evidence="4" id="KW-0010">Activator</keyword>
<dbReference type="InterPro" id="IPR036390">
    <property type="entry name" value="WH_DNA-bd_sf"/>
</dbReference>
<gene>
    <name evidence="11" type="ORF">E1283_06635</name>
</gene>
<dbReference type="PANTHER" id="PTHR30136">
    <property type="entry name" value="HELIX-TURN-HELIX TRANSCRIPTIONAL REGULATOR, ICLR FAMILY"/>
    <property type="match status" value="1"/>
</dbReference>
<dbReference type="AlphaFoldDB" id="A0A4R4TIN5"/>
<comment type="caution">
    <text evidence="11">The sequence shown here is derived from an EMBL/GenBank/DDBJ whole genome shotgun (WGS) entry which is preliminary data.</text>
</comment>
<keyword evidence="5" id="KW-0804">Transcription</keyword>
<reference evidence="11 12" key="1">
    <citation type="submission" date="2019-03" db="EMBL/GenBank/DDBJ databases">
        <title>Draft genome sequences of novel Actinobacteria.</title>
        <authorList>
            <person name="Sahin N."/>
            <person name="Ay H."/>
            <person name="Saygin H."/>
        </authorList>
    </citation>
    <scope>NUCLEOTIDE SEQUENCE [LARGE SCALE GENOMIC DNA]</scope>
    <source>
        <strain evidence="11 12">DSM 41900</strain>
    </source>
</reference>
<feature type="compositionally biased region" description="Basic and acidic residues" evidence="8">
    <location>
        <begin position="1"/>
        <end position="23"/>
    </location>
</feature>
<dbReference type="InterPro" id="IPR036388">
    <property type="entry name" value="WH-like_DNA-bd_sf"/>
</dbReference>
<evidence type="ECO:0000313" key="12">
    <source>
        <dbReference type="Proteomes" id="UP000295345"/>
    </source>
</evidence>
<keyword evidence="12" id="KW-1185">Reference proteome</keyword>
<dbReference type="Pfam" id="PF09339">
    <property type="entry name" value="HTH_IclR"/>
    <property type="match status" value="1"/>
</dbReference>
<evidence type="ECO:0000259" key="10">
    <source>
        <dbReference type="PROSITE" id="PS51078"/>
    </source>
</evidence>
<dbReference type="Gene3D" id="1.10.10.10">
    <property type="entry name" value="Winged helix-like DNA-binding domain superfamily/Winged helix DNA-binding domain"/>
    <property type="match status" value="1"/>
</dbReference>
<accession>A0A4R4TIN5</accession>
<dbReference type="Proteomes" id="UP000295345">
    <property type="component" value="Unassembled WGS sequence"/>
</dbReference>
<dbReference type="EMBL" id="SMKI01000048">
    <property type="protein sequence ID" value="TDC77698.1"/>
    <property type="molecule type" value="Genomic_DNA"/>
</dbReference>
<sequence>MTAPTDHHGDRATEGHAAADRVPEPAPEPTPEERTGGVREVKSAARTLELLELLAARQNRPARLRELSEALGMPRSSCYAVLRTLTKYGWVRTDASGTMYGIGIRALLAGTSYLDTDPYVHTAKSVLDRLGEHLDETFHLGRLSGTDVVYLVTRESGQYLRPHSRVGRRLPAYSTALGKALLAGLDEAGLARHLPAELAPLTEHTLTDRAALERDLAEIKERGWAVDREENTQGVKCFALRLRYAEPATDAISCSVPLARLTPAREEDVVTALGRARDSIEQGALSLGFGSWGEDGL</sequence>
<dbReference type="GO" id="GO:0003700">
    <property type="term" value="F:DNA-binding transcription factor activity"/>
    <property type="evidence" value="ECO:0007669"/>
    <property type="project" value="TreeGrafter"/>
</dbReference>
<evidence type="ECO:0000256" key="5">
    <source>
        <dbReference type="ARBA" id="ARBA00023163"/>
    </source>
</evidence>
<evidence type="ECO:0000256" key="4">
    <source>
        <dbReference type="ARBA" id="ARBA00023159"/>
    </source>
</evidence>
<dbReference type="Pfam" id="PF01614">
    <property type="entry name" value="IclR_C"/>
    <property type="match status" value="1"/>
</dbReference>
<dbReference type="InterPro" id="IPR005471">
    <property type="entry name" value="Tscrpt_reg_IclR_N"/>
</dbReference>
<keyword evidence="1" id="KW-0319">Glycerol metabolism</keyword>
<feature type="region of interest" description="Disordered" evidence="8">
    <location>
        <begin position="1"/>
        <end position="39"/>
    </location>
</feature>
<dbReference type="GO" id="GO:0006071">
    <property type="term" value="P:glycerol metabolic process"/>
    <property type="evidence" value="ECO:0007669"/>
    <property type="project" value="UniProtKB-KW"/>
</dbReference>
<dbReference type="SUPFAM" id="SSF46785">
    <property type="entry name" value="Winged helix' DNA-binding domain"/>
    <property type="match status" value="1"/>
</dbReference>
<dbReference type="PANTHER" id="PTHR30136:SF24">
    <property type="entry name" value="HTH-TYPE TRANSCRIPTIONAL REPRESSOR ALLR"/>
    <property type="match status" value="1"/>
</dbReference>